<dbReference type="InterPro" id="IPR021139">
    <property type="entry name" value="NYN"/>
</dbReference>
<evidence type="ECO:0000313" key="4">
    <source>
        <dbReference type="Proteomes" id="UP000824890"/>
    </source>
</evidence>
<protein>
    <recommendedName>
        <fullName evidence="2">NYN domain-containing protein</fullName>
    </recommendedName>
</protein>
<dbReference type="CDD" id="cd10910">
    <property type="entry name" value="PIN_limkain_b1_N_like"/>
    <property type="match status" value="1"/>
</dbReference>
<dbReference type="PANTHER" id="PTHR14379:SF7">
    <property type="entry name" value="ENDONUCLEASE OR GLYCOSYL HYDROLASE-RELATED"/>
    <property type="match status" value="1"/>
</dbReference>
<feature type="non-terminal residue" evidence="3">
    <location>
        <position position="1"/>
    </location>
</feature>
<dbReference type="EMBL" id="JAGKQM010000007">
    <property type="protein sequence ID" value="KAH0919693.1"/>
    <property type="molecule type" value="Genomic_DNA"/>
</dbReference>
<keyword evidence="1" id="KW-0472">Membrane</keyword>
<proteinExistence type="predicted"/>
<name>A0ABQ8CRJ6_BRANA</name>
<keyword evidence="1" id="KW-0812">Transmembrane</keyword>
<sequence>RFLWRSSAMNTVGERYLGTVEMAEAPYMTAKTSVWWDIESCQIPRGFDAYGIAQNIGSALEKMNYCGVKEASDKKILVDMLLRAVDIPAPATFMLISGDIDFSNALQQLRYGFGQAHELEEALSHKAEAHNLFPMRQLVLTISTLILADRYLHLFDSLTLINPGPFPVRRPNADPSGSSGNRIANQAQNNTPTAARQCACNRRPRCGNVFFDLPPENLFLILFFCMLCLILIKSRADLLIFLLNRKTKQRKRNGEGVDILWDDIGCFRLLAIYGQSSCLDRSSSRREGFFLFLSLSPPPESSNLWSSTQERMEKEAEVKRVRAELLRKAREEDPLA</sequence>
<accession>A0ABQ8CRJ6</accession>
<keyword evidence="1" id="KW-1133">Transmembrane helix</keyword>
<comment type="caution">
    <text evidence="3">The sequence shown here is derived from an EMBL/GenBank/DDBJ whole genome shotgun (WGS) entry which is preliminary data.</text>
</comment>
<feature type="transmembrane region" description="Helical" evidence="1">
    <location>
        <begin position="218"/>
        <end position="243"/>
    </location>
</feature>
<evidence type="ECO:0000313" key="3">
    <source>
        <dbReference type="EMBL" id="KAH0919693.1"/>
    </source>
</evidence>
<dbReference type="PANTHER" id="PTHR14379">
    <property type="entry name" value="LIMKAIN B LKAP"/>
    <property type="match status" value="1"/>
</dbReference>
<keyword evidence="4" id="KW-1185">Reference proteome</keyword>
<dbReference type="InterPro" id="IPR024768">
    <property type="entry name" value="Marf1"/>
</dbReference>
<dbReference type="Proteomes" id="UP000824890">
    <property type="component" value="Unassembled WGS sequence"/>
</dbReference>
<gene>
    <name evidence="3" type="ORF">HID58_027353</name>
</gene>
<evidence type="ECO:0000259" key="2">
    <source>
        <dbReference type="Pfam" id="PF01936"/>
    </source>
</evidence>
<reference evidence="3 4" key="1">
    <citation type="submission" date="2021-05" db="EMBL/GenBank/DDBJ databases">
        <title>Genome Assembly of Synthetic Allotetraploid Brassica napus Reveals Homoeologous Exchanges between Subgenomes.</title>
        <authorList>
            <person name="Davis J.T."/>
        </authorList>
    </citation>
    <scope>NUCLEOTIDE SEQUENCE [LARGE SCALE GENOMIC DNA]</scope>
    <source>
        <strain evidence="4">cv. Da-Ae</strain>
        <tissue evidence="3">Seedling</tissue>
    </source>
</reference>
<organism evidence="3 4">
    <name type="scientific">Brassica napus</name>
    <name type="common">Rape</name>
    <dbReference type="NCBI Taxonomy" id="3708"/>
    <lineage>
        <taxon>Eukaryota</taxon>
        <taxon>Viridiplantae</taxon>
        <taxon>Streptophyta</taxon>
        <taxon>Embryophyta</taxon>
        <taxon>Tracheophyta</taxon>
        <taxon>Spermatophyta</taxon>
        <taxon>Magnoliopsida</taxon>
        <taxon>eudicotyledons</taxon>
        <taxon>Gunneridae</taxon>
        <taxon>Pentapetalae</taxon>
        <taxon>rosids</taxon>
        <taxon>malvids</taxon>
        <taxon>Brassicales</taxon>
        <taxon>Brassicaceae</taxon>
        <taxon>Brassiceae</taxon>
        <taxon>Brassica</taxon>
    </lineage>
</organism>
<evidence type="ECO:0000256" key="1">
    <source>
        <dbReference type="SAM" id="Phobius"/>
    </source>
</evidence>
<feature type="domain" description="NYN" evidence="2">
    <location>
        <begin position="67"/>
        <end position="110"/>
    </location>
</feature>
<dbReference type="Pfam" id="PF01936">
    <property type="entry name" value="NYN"/>
    <property type="match status" value="1"/>
</dbReference>